<dbReference type="HOGENOM" id="CLU_2305641_0_0_1"/>
<dbReference type="EMBL" id="FQ790285">
    <property type="protein sequence ID" value="CCD47048.1"/>
    <property type="molecule type" value="Genomic_DNA"/>
</dbReference>
<accession>G2Y308</accession>
<gene>
    <name evidence="1" type="ORF">BofuT4_P039500.1</name>
</gene>
<reference evidence="2" key="1">
    <citation type="journal article" date="2011" name="PLoS Genet.">
        <title>Genomic analysis of the necrotrophic fungal pathogens Sclerotinia sclerotiorum and Botrytis cinerea.</title>
        <authorList>
            <person name="Amselem J."/>
            <person name="Cuomo C.A."/>
            <person name="van Kan J.A."/>
            <person name="Viaud M."/>
            <person name="Benito E.P."/>
            <person name="Couloux A."/>
            <person name="Coutinho P.M."/>
            <person name="de Vries R.P."/>
            <person name="Dyer P.S."/>
            <person name="Fillinger S."/>
            <person name="Fournier E."/>
            <person name="Gout L."/>
            <person name="Hahn M."/>
            <person name="Kohn L."/>
            <person name="Lapalu N."/>
            <person name="Plummer K.M."/>
            <person name="Pradier J.M."/>
            <person name="Quevillon E."/>
            <person name="Sharon A."/>
            <person name="Simon A."/>
            <person name="ten Have A."/>
            <person name="Tudzynski B."/>
            <person name="Tudzynski P."/>
            <person name="Wincker P."/>
            <person name="Andrew M."/>
            <person name="Anthouard V."/>
            <person name="Beever R.E."/>
            <person name="Beffa R."/>
            <person name="Benoit I."/>
            <person name="Bouzid O."/>
            <person name="Brault B."/>
            <person name="Chen Z."/>
            <person name="Choquer M."/>
            <person name="Collemare J."/>
            <person name="Cotton P."/>
            <person name="Danchin E.G."/>
            <person name="Da Silva C."/>
            <person name="Gautier A."/>
            <person name="Giraud C."/>
            <person name="Giraud T."/>
            <person name="Gonzalez C."/>
            <person name="Grossetete S."/>
            <person name="Guldener U."/>
            <person name="Henrissat B."/>
            <person name="Howlett B.J."/>
            <person name="Kodira C."/>
            <person name="Kretschmer M."/>
            <person name="Lappartient A."/>
            <person name="Leroch M."/>
            <person name="Levis C."/>
            <person name="Mauceli E."/>
            <person name="Neuveglise C."/>
            <person name="Oeser B."/>
            <person name="Pearson M."/>
            <person name="Poulain J."/>
            <person name="Poussereau N."/>
            <person name="Quesneville H."/>
            <person name="Rascle C."/>
            <person name="Schumacher J."/>
            <person name="Segurens B."/>
            <person name="Sexton A."/>
            <person name="Silva E."/>
            <person name="Sirven C."/>
            <person name="Soanes D.M."/>
            <person name="Talbot N.J."/>
            <person name="Templeton M."/>
            <person name="Yandava C."/>
            <person name="Yarden O."/>
            <person name="Zeng Q."/>
            <person name="Rollins J.A."/>
            <person name="Lebrun M.H."/>
            <person name="Dickman M."/>
        </authorList>
    </citation>
    <scope>NUCLEOTIDE SEQUENCE [LARGE SCALE GENOMIC DNA]</scope>
    <source>
        <strain evidence="2">T4</strain>
    </source>
</reference>
<dbReference type="AlphaFoldDB" id="G2Y308"/>
<organism evidence="1 2">
    <name type="scientific">Botryotinia fuckeliana (strain T4)</name>
    <name type="common">Noble rot fungus</name>
    <name type="synonym">Botrytis cinerea</name>
    <dbReference type="NCBI Taxonomy" id="999810"/>
    <lineage>
        <taxon>Eukaryota</taxon>
        <taxon>Fungi</taxon>
        <taxon>Dikarya</taxon>
        <taxon>Ascomycota</taxon>
        <taxon>Pezizomycotina</taxon>
        <taxon>Leotiomycetes</taxon>
        <taxon>Helotiales</taxon>
        <taxon>Sclerotiniaceae</taxon>
        <taxon>Botrytis</taxon>
    </lineage>
</organism>
<proteinExistence type="predicted"/>
<name>G2Y308_BOTF4</name>
<evidence type="ECO:0000313" key="1">
    <source>
        <dbReference type="EMBL" id="CCD47048.1"/>
    </source>
</evidence>
<protein>
    <submittedName>
        <fullName evidence="1">Uncharacterized protein</fullName>
    </submittedName>
</protein>
<dbReference type="InParanoid" id="G2Y308"/>
<sequence>MVGSSENSTFHFSTPYYLQRPFFSICTRQFLSKTDFKASVNSDPSAKIRSLFLESDLRACICLYNHDSANEPAAAIFSGILIDSASNMALTGVAIFKEAG</sequence>
<dbReference type="Proteomes" id="UP000008177">
    <property type="component" value="Unplaced contigs"/>
</dbReference>
<evidence type="ECO:0000313" key="2">
    <source>
        <dbReference type="Proteomes" id="UP000008177"/>
    </source>
</evidence>